<reference evidence="1" key="1">
    <citation type="journal article" date="2021" name="Proc. Natl. Acad. Sci. U.S.A.">
        <title>A Catalog of Tens of Thousands of Viruses from Human Metagenomes Reveals Hidden Associations with Chronic Diseases.</title>
        <authorList>
            <person name="Tisza M.J."/>
            <person name="Buck C.B."/>
        </authorList>
    </citation>
    <scope>NUCLEOTIDE SEQUENCE</scope>
    <source>
        <strain evidence="1">CtgBD49</strain>
    </source>
</reference>
<organism evidence="1">
    <name type="scientific">Siphoviridae sp. ctgBD49</name>
    <dbReference type="NCBI Taxonomy" id="2826420"/>
    <lineage>
        <taxon>Viruses</taxon>
        <taxon>Duplodnaviria</taxon>
        <taxon>Heunggongvirae</taxon>
        <taxon>Uroviricota</taxon>
        <taxon>Caudoviricetes</taxon>
    </lineage>
</organism>
<dbReference type="EMBL" id="BK015703">
    <property type="protein sequence ID" value="DAE20930.1"/>
    <property type="molecule type" value="Genomic_DNA"/>
</dbReference>
<proteinExistence type="predicted"/>
<protein>
    <submittedName>
        <fullName evidence="1">Uncharacterized protein</fullName>
    </submittedName>
</protein>
<name>A0A8S5QPJ6_9CAUD</name>
<accession>A0A8S5QPJ6</accession>
<evidence type="ECO:0000313" key="1">
    <source>
        <dbReference type="EMBL" id="DAE20930.1"/>
    </source>
</evidence>
<sequence>MNNWFGIITAGFEMMEFIRFIMSGFSREVTIARIF</sequence>